<dbReference type="OrthoDB" id="263790at2"/>
<evidence type="ECO:0000313" key="2">
    <source>
        <dbReference type="EMBL" id="QDT39251.1"/>
    </source>
</evidence>
<dbReference type="KEGG" id="svp:Pan189_36550"/>
<evidence type="ECO:0000313" key="3">
    <source>
        <dbReference type="Proteomes" id="UP000317318"/>
    </source>
</evidence>
<proteinExistence type="predicted"/>
<gene>
    <name evidence="2" type="ORF">Pan189_36550</name>
</gene>
<dbReference type="AlphaFoldDB" id="A0A517R5V0"/>
<sequence length="342" mass="37567">MSLQSGYTRSGRTSLTPVLFAAVLATAVPGRADDDGPATIRVHLMEGSVVSGTLSVETIDVETEFGRLTVPVDRIVGLTPGLDSHPQEQEKIGKLFQQLGSNNAKERDEAQRELLNYGPALREELESRTDDPDAERRTRISRILAELDEMDSFESQGSAKTELVPEDTVETDRFTVLGEVSPESFQIETKFGPLTVSWKDVRRAERESKEKPEVRKSLKVDQTAIVQRGWKASGIRINRGDRIYFRASGTITMSPWGNNAQSTPEGGGNFQWYVQNKIPGGALVGRIGSNGDVFKIGSAAEITAKRSGTLELGIAMAHQFANNGYQYPGHYDVKVRVKPADE</sequence>
<feature type="compositionally biased region" description="Basic and acidic residues" evidence="1">
    <location>
        <begin position="121"/>
        <end position="136"/>
    </location>
</feature>
<accession>A0A517R5V0</accession>
<dbReference type="RefSeq" id="WP_145365402.1">
    <property type="nucleotide sequence ID" value="NZ_CP036268.1"/>
</dbReference>
<dbReference type="EMBL" id="CP036268">
    <property type="protein sequence ID" value="QDT39251.1"/>
    <property type="molecule type" value="Genomic_DNA"/>
</dbReference>
<dbReference type="Gene3D" id="2.60.120.430">
    <property type="entry name" value="Galactose-binding lectin"/>
    <property type="match status" value="1"/>
</dbReference>
<feature type="region of interest" description="Disordered" evidence="1">
    <location>
        <begin position="117"/>
        <end position="136"/>
    </location>
</feature>
<organism evidence="2 3">
    <name type="scientific">Stratiformator vulcanicus</name>
    <dbReference type="NCBI Taxonomy" id="2527980"/>
    <lineage>
        <taxon>Bacteria</taxon>
        <taxon>Pseudomonadati</taxon>
        <taxon>Planctomycetota</taxon>
        <taxon>Planctomycetia</taxon>
        <taxon>Planctomycetales</taxon>
        <taxon>Planctomycetaceae</taxon>
        <taxon>Stratiformator</taxon>
    </lineage>
</organism>
<evidence type="ECO:0000256" key="1">
    <source>
        <dbReference type="SAM" id="MobiDB-lite"/>
    </source>
</evidence>
<protein>
    <submittedName>
        <fullName evidence="2">Uncharacterized protein</fullName>
    </submittedName>
</protein>
<keyword evidence="3" id="KW-1185">Reference proteome</keyword>
<name>A0A517R5V0_9PLAN</name>
<reference evidence="2 3" key="1">
    <citation type="submission" date="2019-02" db="EMBL/GenBank/DDBJ databases">
        <title>Deep-cultivation of Planctomycetes and their phenomic and genomic characterization uncovers novel biology.</title>
        <authorList>
            <person name="Wiegand S."/>
            <person name="Jogler M."/>
            <person name="Boedeker C."/>
            <person name="Pinto D."/>
            <person name="Vollmers J."/>
            <person name="Rivas-Marin E."/>
            <person name="Kohn T."/>
            <person name="Peeters S.H."/>
            <person name="Heuer A."/>
            <person name="Rast P."/>
            <person name="Oberbeckmann S."/>
            <person name="Bunk B."/>
            <person name="Jeske O."/>
            <person name="Meyerdierks A."/>
            <person name="Storesund J.E."/>
            <person name="Kallscheuer N."/>
            <person name="Luecker S."/>
            <person name="Lage O.M."/>
            <person name="Pohl T."/>
            <person name="Merkel B.J."/>
            <person name="Hornburger P."/>
            <person name="Mueller R.-W."/>
            <person name="Bruemmer F."/>
            <person name="Labrenz M."/>
            <person name="Spormann A.M."/>
            <person name="Op den Camp H."/>
            <person name="Overmann J."/>
            <person name="Amann R."/>
            <person name="Jetten M.S.M."/>
            <person name="Mascher T."/>
            <person name="Medema M.H."/>
            <person name="Devos D.P."/>
            <person name="Kaster A.-K."/>
            <person name="Ovreas L."/>
            <person name="Rohde M."/>
            <person name="Galperin M.Y."/>
            <person name="Jogler C."/>
        </authorList>
    </citation>
    <scope>NUCLEOTIDE SEQUENCE [LARGE SCALE GENOMIC DNA]</scope>
    <source>
        <strain evidence="2 3">Pan189</strain>
    </source>
</reference>
<dbReference type="Proteomes" id="UP000317318">
    <property type="component" value="Chromosome"/>
</dbReference>